<comment type="caution">
    <text evidence="3">The sequence shown here is derived from an EMBL/GenBank/DDBJ whole genome shotgun (WGS) entry which is preliminary data.</text>
</comment>
<evidence type="ECO:0000259" key="2">
    <source>
        <dbReference type="Pfam" id="PF12695"/>
    </source>
</evidence>
<reference evidence="3 4" key="1">
    <citation type="submission" date="2020-08" db="EMBL/GenBank/DDBJ databases">
        <title>Bridging the membrane lipid divide: bacteria of the FCB group superphylum have the potential to synthesize archaeal ether lipids.</title>
        <authorList>
            <person name="Villanueva L."/>
            <person name="Von Meijenfeldt F.A.B."/>
            <person name="Westbye A.B."/>
            <person name="Yadav S."/>
            <person name="Hopmans E.C."/>
            <person name="Dutilh B.E."/>
            <person name="Sinninghe Damste J.S."/>
        </authorList>
    </citation>
    <scope>NUCLEOTIDE SEQUENCE [LARGE SCALE GENOMIC DNA]</scope>
    <source>
        <strain evidence="3">NIOZ-UU36</strain>
    </source>
</reference>
<gene>
    <name evidence="3" type="ORF">H8E29_09130</name>
</gene>
<dbReference type="GO" id="GO:0016787">
    <property type="term" value="F:hydrolase activity"/>
    <property type="evidence" value="ECO:0007669"/>
    <property type="project" value="UniProtKB-KW"/>
</dbReference>
<dbReference type="Proteomes" id="UP000614469">
    <property type="component" value="Unassembled WGS sequence"/>
</dbReference>
<organism evidence="3 4">
    <name type="scientific">Candidatus Desulfolinea nitratireducens</name>
    <dbReference type="NCBI Taxonomy" id="2841698"/>
    <lineage>
        <taxon>Bacteria</taxon>
        <taxon>Bacillati</taxon>
        <taxon>Chloroflexota</taxon>
        <taxon>Anaerolineae</taxon>
        <taxon>Anaerolineales</taxon>
        <taxon>Anaerolineales incertae sedis</taxon>
        <taxon>Candidatus Desulfolinea</taxon>
    </lineage>
</organism>
<sequence length="246" mass="26901">MRTWLKRISLGFIIILALAIIGFVWWGYTPLKAMPESQTALESDNDVLVIAKKWMVFSPINTSTKTGIIIYPGGHVDPRAYAPLAKEIARNGYLVILPPMPLNLAVFDINVADEIIEASPEIETWFIGGHSLGGAMAAEYVAANPEKINGLMLWASFSAESTDLSQVHGLDVLSIYGTKDGEVEGIRASRGRLPADTVWIEIDGGNHAQFGWYGTQPGDGVATISREEQQAWILKETIAFIETKGK</sequence>
<evidence type="ECO:0000256" key="1">
    <source>
        <dbReference type="SAM" id="Phobius"/>
    </source>
</evidence>
<protein>
    <submittedName>
        <fullName evidence="3">Alpha/beta hydrolase</fullName>
    </submittedName>
</protein>
<feature type="domain" description="Alpha/beta hydrolase fold-5" evidence="2">
    <location>
        <begin position="67"/>
        <end position="230"/>
    </location>
</feature>
<dbReference type="InterPro" id="IPR029059">
    <property type="entry name" value="AB_hydrolase_5"/>
</dbReference>
<keyword evidence="1" id="KW-0812">Transmembrane</keyword>
<proteinExistence type="predicted"/>
<keyword evidence="1" id="KW-0472">Membrane</keyword>
<keyword evidence="3" id="KW-0378">Hydrolase</keyword>
<dbReference type="Pfam" id="PF12695">
    <property type="entry name" value="Abhydrolase_5"/>
    <property type="match status" value="1"/>
</dbReference>
<dbReference type="InterPro" id="IPR029058">
    <property type="entry name" value="AB_hydrolase_fold"/>
</dbReference>
<dbReference type="EMBL" id="JACNJN010000108">
    <property type="protein sequence ID" value="MBC8335414.1"/>
    <property type="molecule type" value="Genomic_DNA"/>
</dbReference>
<keyword evidence="1" id="KW-1133">Transmembrane helix</keyword>
<accession>A0A8J6TIY6</accession>
<evidence type="ECO:0000313" key="3">
    <source>
        <dbReference type="EMBL" id="MBC8335414.1"/>
    </source>
</evidence>
<name>A0A8J6TIY6_9CHLR</name>
<dbReference type="AlphaFoldDB" id="A0A8J6TIY6"/>
<dbReference type="Gene3D" id="3.40.50.1820">
    <property type="entry name" value="alpha/beta hydrolase"/>
    <property type="match status" value="1"/>
</dbReference>
<feature type="transmembrane region" description="Helical" evidence="1">
    <location>
        <begin position="7"/>
        <end position="28"/>
    </location>
</feature>
<dbReference type="SUPFAM" id="SSF53474">
    <property type="entry name" value="alpha/beta-Hydrolases"/>
    <property type="match status" value="1"/>
</dbReference>
<evidence type="ECO:0000313" key="4">
    <source>
        <dbReference type="Proteomes" id="UP000614469"/>
    </source>
</evidence>